<keyword evidence="1" id="KW-0732">Signal</keyword>
<name>A0ABS9IYW6_9FLAO</name>
<gene>
    <name evidence="2" type="ORF">JM658_00910</name>
</gene>
<keyword evidence="3" id="KW-1185">Reference proteome</keyword>
<evidence type="ECO:0000313" key="2">
    <source>
        <dbReference type="EMBL" id="MCF8713375.1"/>
    </source>
</evidence>
<dbReference type="RefSeq" id="WP_236957347.1">
    <property type="nucleotide sequence ID" value="NZ_JAETXX010000001.1"/>
</dbReference>
<proteinExistence type="predicted"/>
<dbReference type="InterPro" id="IPR043741">
    <property type="entry name" value="DUF5686"/>
</dbReference>
<accession>A0ABS9IYW6</accession>
<dbReference type="EMBL" id="JAETXX010000001">
    <property type="protein sequence ID" value="MCF8713375.1"/>
    <property type="molecule type" value="Genomic_DNA"/>
</dbReference>
<sequence length="841" mass="96938">MKNKASFILILFLLLANASFAQDIISGRVLSEENATPLPFATIVTNNGKNTITNLDGEFSIVKSDSLQILTISYIGYKPKKQAIFSNDDITIILEKNIEELDEVILREKGTDGLAIIKKAIENRENNNPEDILNTYSYDNYSKLIITADKDSINGTIDSIFKVKRNDRLKFKKIDSTNYQLKKQLEKSHLYIIEKASKFLYSKHKGERENIIGTHMAGFKKPIYEALALEMQSFSFYDNHYKVFGTEFVSPLGKNALKTYNYKILDTVNEQDRDGYIIHYFPKKDKERVGLEGVLYIDTKSYAIQKAISQLNAAIDVQAVQNYTYFEKENIWFPSKSNVMVGKGENNNVVTLFGKLRIASSSKMEDSTFVSTNPDDITKHIYLIAETNNSNINLNQPVTIERRDTAIDLLNVAADREEDFWRSYRTDSITDKEKETYIAVDSLVEANNYEKKLSFIRKVMVGYVSTKYIDFDYKSLLKFNRYENFRLGLSAVTNNNFSTKYKIHGYGAYGTKDGEFKYGFGAERRLDKYDDTRIGINYKDDLVETGSLTFITDGRAFYLFEPRLFNISQFHKVNDISAYVTHDFTPKISSRFELSHQDVKPTYDYTFTNNGQTYETYQTSSITAAIQWNPFNKYMQTNEGKVIIENKYPQFTLQTTQALRNLFDSDLSFSKVAMRVMHEISPLNKGKTTFLFVGGIGFGDLPITELFNTSPNQPDGEVILDRFSVAGRDSFETMYFNEFFSDRYAVLQAKHYFKRFNITKNFRPELVLISRFAIGNVSERQQHEGIDFNSLENGYLESGIEINKILKGFGLNFMYRYGAYHLPNFDDNISFKFTYYFSLGF</sequence>
<dbReference type="SUPFAM" id="SSF49464">
    <property type="entry name" value="Carboxypeptidase regulatory domain-like"/>
    <property type="match status" value="1"/>
</dbReference>
<dbReference type="Pfam" id="PF13715">
    <property type="entry name" value="CarbopepD_reg_2"/>
    <property type="match status" value="1"/>
</dbReference>
<reference evidence="2 3" key="1">
    <citation type="submission" date="2021-01" db="EMBL/GenBank/DDBJ databases">
        <title>Genome sequencing of Joostella atrarenae M1-2 (= KCTC 23194).</title>
        <authorList>
            <person name="Zakaria M.R."/>
            <person name="Lam M.Q."/>
            <person name="Chong C.S."/>
        </authorList>
    </citation>
    <scope>NUCLEOTIDE SEQUENCE [LARGE SCALE GENOMIC DNA]</scope>
    <source>
        <strain evidence="2 3">M1-2</strain>
    </source>
</reference>
<dbReference type="InterPro" id="IPR008969">
    <property type="entry name" value="CarboxyPept-like_regulatory"/>
</dbReference>
<feature type="chain" id="PRO_5046668200" evidence="1">
    <location>
        <begin position="22"/>
        <end position="841"/>
    </location>
</feature>
<evidence type="ECO:0000313" key="3">
    <source>
        <dbReference type="Proteomes" id="UP000829517"/>
    </source>
</evidence>
<organism evidence="2 3">
    <name type="scientific">Joostella atrarenae</name>
    <dbReference type="NCBI Taxonomy" id="679257"/>
    <lineage>
        <taxon>Bacteria</taxon>
        <taxon>Pseudomonadati</taxon>
        <taxon>Bacteroidota</taxon>
        <taxon>Flavobacteriia</taxon>
        <taxon>Flavobacteriales</taxon>
        <taxon>Flavobacteriaceae</taxon>
        <taxon>Joostella</taxon>
    </lineage>
</organism>
<comment type="caution">
    <text evidence="2">The sequence shown here is derived from an EMBL/GenBank/DDBJ whole genome shotgun (WGS) entry which is preliminary data.</text>
</comment>
<protein>
    <submittedName>
        <fullName evidence="2">Carboxypeptidase-like regulatory domain-containing protein</fullName>
    </submittedName>
</protein>
<dbReference type="Pfam" id="PF18939">
    <property type="entry name" value="DUF5686"/>
    <property type="match status" value="1"/>
</dbReference>
<evidence type="ECO:0000256" key="1">
    <source>
        <dbReference type="SAM" id="SignalP"/>
    </source>
</evidence>
<feature type="signal peptide" evidence="1">
    <location>
        <begin position="1"/>
        <end position="21"/>
    </location>
</feature>
<dbReference type="Proteomes" id="UP000829517">
    <property type="component" value="Unassembled WGS sequence"/>
</dbReference>